<feature type="compositionally biased region" description="Basic and acidic residues" evidence="16">
    <location>
        <begin position="215"/>
        <end position="235"/>
    </location>
</feature>
<evidence type="ECO:0000256" key="3">
    <source>
        <dbReference type="ARBA" id="ARBA00022528"/>
    </source>
</evidence>
<dbReference type="FunFam" id="2.40.50.140:FF:000250">
    <property type="entry name" value="Elongation factor Ts, mitochondrial"/>
    <property type="match status" value="1"/>
</dbReference>
<dbReference type="Pfam" id="PF00575">
    <property type="entry name" value="S1"/>
    <property type="match status" value="2"/>
</dbReference>
<evidence type="ECO:0000256" key="9">
    <source>
        <dbReference type="ARBA" id="ARBA00025453"/>
    </source>
</evidence>
<evidence type="ECO:0000259" key="17">
    <source>
        <dbReference type="PROSITE" id="PS50126"/>
    </source>
</evidence>
<evidence type="ECO:0000256" key="14">
    <source>
        <dbReference type="HAMAP-Rule" id="MF_03135"/>
    </source>
</evidence>
<dbReference type="InterPro" id="IPR003029">
    <property type="entry name" value="S1_domain"/>
</dbReference>
<dbReference type="OrthoDB" id="277235at2759"/>
<dbReference type="SMR" id="V7C675"/>
<comment type="subunit">
    <text evidence="11">Associates transiently with chloroplast polysomes.</text>
</comment>
<dbReference type="HAMAP" id="MF_00050">
    <property type="entry name" value="EF_Ts"/>
    <property type="match status" value="2"/>
</dbReference>
<evidence type="ECO:0000256" key="2">
    <source>
        <dbReference type="ARBA" id="ARBA00005532"/>
    </source>
</evidence>
<feature type="region of interest" description="Disordered" evidence="16">
    <location>
        <begin position="211"/>
        <end position="250"/>
    </location>
</feature>
<dbReference type="GO" id="GO:0003746">
    <property type="term" value="F:translation elongation factor activity"/>
    <property type="evidence" value="ECO:0007669"/>
    <property type="project" value="UniProtKB-UniRule"/>
</dbReference>
<evidence type="ECO:0000313" key="19">
    <source>
        <dbReference type="Proteomes" id="UP000000226"/>
    </source>
</evidence>
<dbReference type="InterPro" id="IPR001816">
    <property type="entry name" value="Transl_elong_EFTs/EF1B"/>
</dbReference>
<comment type="subcellular location">
    <subcellularLocation>
        <location evidence="14">Mitochondrion</location>
    </subcellularLocation>
    <subcellularLocation>
        <location evidence="1">Plastid</location>
        <location evidence="1">Chloroplast</location>
    </subcellularLocation>
</comment>
<feature type="compositionally biased region" description="Polar residues" evidence="16">
    <location>
        <begin position="424"/>
        <end position="441"/>
    </location>
</feature>
<accession>V7C675</accession>
<dbReference type="PROSITE" id="PS01127">
    <property type="entry name" value="EF_TS_2"/>
    <property type="match status" value="1"/>
</dbReference>
<comment type="subunit">
    <text evidence="13">Component of the chloroplast ribosome 30S and 70S subunits, as well as polysomes.</text>
</comment>
<name>V7C675_PHAVU</name>
<keyword evidence="7 14" id="KW-0648">Protein biosynthesis</keyword>
<dbReference type="PANTHER" id="PTHR11741:SF10">
    <property type="entry name" value="POLYPROTEIN OF EF-TS, CHLOROPLASTIC"/>
    <property type="match status" value="1"/>
</dbReference>
<dbReference type="PROSITE" id="PS50126">
    <property type="entry name" value="S1"/>
    <property type="match status" value="2"/>
</dbReference>
<dbReference type="FunFam" id="1.10.286.20:FF:000001">
    <property type="entry name" value="Elongation factor Ts"/>
    <property type="match status" value="2"/>
</dbReference>
<keyword evidence="3" id="KW-0150">Chloroplast</keyword>
<evidence type="ECO:0000256" key="1">
    <source>
        <dbReference type="ARBA" id="ARBA00004229"/>
    </source>
</evidence>
<dbReference type="FunFam" id="2.40.50.140:FF:000051">
    <property type="entry name" value="RNA-binding transcriptional accessory protein"/>
    <property type="match status" value="1"/>
</dbReference>
<feature type="compositionally biased region" description="Low complexity" evidence="16">
    <location>
        <begin position="900"/>
        <end position="916"/>
    </location>
</feature>
<dbReference type="SUPFAM" id="SSF54713">
    <property type="entry name" value="Elongation factor Ts (EF-Ts), dimerisation domain"/>
    <property type="match status" value="2"/>
</dbReference>
<dbReference type="GO" id="GO:0003729">
    <property type="term" value="F:mRNA binding"/>
    <property type="evidence" value="ECO:0007669"/>
    <property type="project" value="UniProtKB-ARBA"/>
</dbReference>
<feature type="compositionally biased region" description="Polar residues" evidence="16">
    <location>
        <begin position="663"/>
        <end position="688"/>
    </location>
</feature>
<sequence>MNPVIPCSIGNVLIIPGFTYSSRKNNTITRLNLSRSTVKPGSSSWRFLLPSFVASGTFPQSKSIRTFHKKSRTSISATETDVALEEPGPPVADEDSGEISSNEIGISEDSSSKSDANPDTAKAKRSRPARKSEMPPVKNEDLIPGASFTGKVKSIQPFGAFVDFGAFTDGLVHISMLSDNYVKDIASFVSIGQEVKVKLIEVNNETRRISLSMRENADTGSKQRKEAPVKTEKTGSGKRSTSKPSSRKDNVVKSTKFVLGQLLVGSVKNLARSGAFISLPEGEEGFLPVSEEPDDGFDNVMGNTRLEVGQEVNVRVLRINRGQATLTMKTEEDTTDSASTFNQGVIHTATNPFMLAFRKNKDISSFLDEREKPQSEVQKPAPGTTLEEIKETALDVPDVQGEPVSSKLTDDVSPTVKQNAEGDISSNEENVGTSATNGSSTAIVDDESNLVSTVSSPTPGIDTPIEKEEVVVSGSLTPEEDLSIVNPTIEEATLTEVPTSDLKTDSPVETATDNVIESGVDEIVTEDEKQSQTPNAAEEFAAAVLTDTDAVEPSPDGNGTITESDIASSAPALQETAVDDVGAVPEINDGDTSLSGELSPDGNLNKDETEEPDQVPSPESSATEVVKTSTDNPEEELQKQTPVTENENSFTSQVEEKEIATASEKNISLSSSDGQTGATSGEGSSKATISPALVKQLREETGAGMMDCKKALSETGGDIIKAQEYLRKKGLSSAEKKASRVTAEGRIGSYIHDSRIGVLVEVNCETDFVSRGEIFKDLVDDIAMQVAACPQVEYLVTEDVPEEIVNKEKEIEMQKEDLLSKPEQIRSKIVEGRINKRLEELALLEQPYIKNDKVAIKDLVKQTIATIGENIKVKRFVRFNLGEGLEKKSQDFAAEVAAQTTAKPAPTPATEQPAVAEAKETEPKKSTVAVSASLVKQLREETGAGMMDCKKALAETGGDLEKAQEYLRKKGLSSADKKSSRLAAEGRIGSYIHDSRIGVLIEVNCETDFVGRGEKFKELVDDLAMQVVASPQVQFVSVEDIPETVVTNEKELERQREDLLSKPENIREKIVEGRVSKRLGELALLEQPFLKDDSVLVKDLVKQTVAALGENIKVRRFVRFTLGETAEKETAVAA</sequence>
<dbReference type="CDD" id="cd14275">
    <property type="entry name" value="UBA_EF-Ts"/>
    <property type="match status" value="2"/>
</dbReference>
<comment type="function">
    <text evidence="10">Binds to psbD and psbA 5'-untranslated regions (UTRs) in vitro.</text>
</comment>
<keyword evidence="5" id="KW-0677">Repeat</keyword>
<dbReference type="STRING" id="3885.V7C675"/>
<organism evidence="18 19">
    <name type="scientific">Phaseolus vulgaris</name>
    <name type="common">Kidney bean</name>
    <name type="synonym">French bean</name>
    <dbReference type="NCBI Taxonomy" id="3885"/>
    <lineage>
        <taxon>Eukaryota</taxon>
        <taxon>Viridiplantae</taxon>
        <taxon>Streptophyta</taxon>
        <taxon>Embryophyta</taxon>
        <taxon>Tracheophyta</taxon>
        <taxon>Spermatophyta</taxon>
        <taxon>Magnoliopsida</taxon>
        <taxon>eudicotyledons</taxon>
        <taxon>Gunneridae</taxon>
        <taxon>Pentapetalae</taxon>
        <taxon>rosids</taxon>
        <taxon>fabids</taxon>
        <taxon>Fabales</taxon>
        <taxon>Fabaceae</taxon>
        <taxon>Papilionoideae</taxon>
        <taxon>50 kb inversion clade</taxon>
        <taxon>NPAAA clade</taxon>
        <taxon>indigoferoid/millettioid clade</taxon>
        <taxon>Phaseoleae</taxon>
        <taxon>Phaseolus</taxon>
    </lineage>
</organism>
<dbReference type="PROSITE" id="PS01126">
    <property type="entry name" value="EF_TS_1"/>
    <property type="match status" value="2"/>
</dbReference>
<dbReference type="Gramene" id="ESW24873">
    <property type="protein sequence ID" value="ESW24873"/>
    <property type="gene ID" value="PHAVU_004G168100g"/>
</dbReference>
<keyword evidence="4" id="KW-0934">Plastid</keyword>
<feature type="compositionally biased region" description="Polar residues" evidence="16">
    <location>
        <begin position="617"/>
        <end position="631"/>
    </location>
</feature>
<dbReference type="Gene3D" id="3.30.479.20">
    <property type="entry name" value="Elongation factor Ts, dimerisation domain"/>
    <property type="match status" value="2"/>
</dbReference>
<evidence type="ECO:0000256" key="4">
    <source>
        <dbReference type="ARBA" id="ARBA00022640"/>
    </source>
</evidence>
<dbReference type="SMART" id="SM00316">
    <property type="entry name" value="S1"/>
    <property type="match status" value="2"/>
</dbReference>
<feature type="domain" description="S1 motif" evidence="17">
    <location>
        <begin position="260"/>
        <end position="329"/>
    </location>
</feature>
<dbReference type="Gene3D" id="1.10.286.20">
    <property type="match status" value="2"/>
</dbReference>
<dbReference type="Proteomes" id="UP000000226">
    <property type="component" value="Chromosome 4"/>
</dbReference>
<dbReference type="Gene3D" id="1.10.8.10">
    <property type="entry name" value="DNA helicase RuvA subunit, C-terminal domain"/>
    <property type="match status" value="2"/>
</dbReference>
<dbReference type="EMBL" id="CM002291">
    <property type="protein sequence ID" value="ESW24873.1"/>
    <property type="molecule type" value="Genomic_DNA"/>
</dbReference>
<feature type="region of interest" description="Disordered" evidence="16">
    <location>
        <begin position="393"/>
        <end position="441"/>
    </location>
</feature>
<protein>
    <recommendedName>
        <fullName evidence="14">Elongation factor Ts, mitochondrial</fullName>
        <shortName evidence="14">EF-Ts</shortName>
        <shortName evidence="14">EF-TsMt</shortName>
    </recommendedName>
</protein>
<dbReference type="GO" id="GO:0070125">
    <property type="term" value="P:mitochondrial translational elongation"/>
    <property type="evidence" value="ECO:0007669"/>
    <property type="project" value="TreeGrafter"/>
</dbReference>
<feature type="region of interest" description="Disordered" evidence="16">
    <location>
        <begin position="546"/>
        <end position="569"/>
    </location>
</feature>
<dbReference type="Pfam" id="PF00889">
    <property type="entry name" value="EF_TS"/>
    <property type="match status" value="2"/>
</dbReference>
<feature type="compositionally biased region" description="Polar residues" evidence="16">
    <location>
        <begin position="639"/>
        <end position="653"/>
    </location>
</feature>
<dbReference type="InterPro" id="IPR014039">
    <property type="entry name" value="Transl_elong_EFTs/EF1B_dimer"/>
</dbReference>
<evidence type="ECO:0000256" key="16">
    <source>
        <dbReference type="SAM" id="MobiDB-lite"/>
    </source>
</evidence>
<evidence type="ECO:0000256" key="6">
    <source>
        <dbReference type="ARBA" id="ARBA00022768"/>
    </source>
</evidence>
<feature type="domain" description="S1 motif" evidence="17">
    <location>
        <begin position="145"/>
        <end position="214"/>
    </location>
</feature>
<keyword evidence="6 14" id="KW-0251">Elongation factor</keyword>
<dbReference type="Gene3D" id="2.40.50.140">
    <property type="entry name" value="Nucleic acid-binding proteins"/>
    <property type="match status" value="2"/>
</dbReference>
<dbReference type="eggNOG" id="KOG1071">
    <property type="taxonomic scope" value="Eukaryota"/>
</dbReference>
<reference evidence="19" key="1">
    <citation type="journal article" date="2014" name="Nat. Genet.">
        <title>A reference genome for common bean and genome-wide analysis of dual domestications.</title>
        <authorList>
            <person name="Schmutz J."/>
            <person name="McClean P.E."/>
            <person name="Mamidi S."/>
            <person name="Wu G.A."/>
            <person name="Cannon S.B."/>
            <person name="Grimwood J."/>
            <person name="Jenkins J."/>
            <person name="Shu S."/>
            <person name="Song Q."/>
            <person name="Chavarro C."/>
            <person name="Torres-Torres M."/>
            <person name="Geffroy V."/>
            <person name="Moghaddam S.M."/>
            <person name="Gao D."/>
            <person name="Abernathy B."/>
            <person name="Barry K."/>
            <person name="Blair M."/>
            <person name="Brick M.A."/>
            <person name="Chovatia M."/>
            <person name="Gepts P."/>
            <person name="Goodstein D.M."/>
            <person name="Gonzales M."/>
            <person name="Hellsten U."/>
            <person name="Hyten D.L."/>
            <person name="Jia G."/>
            <person name="Kelly J.D."/>
            <person name="Kudrna D."/>
            <person name="Lee R."/>
            <person name="Richard M.M."/>
            <person name="Miklas P.N."/>
            <person name="Osorno J.M."/>
            <person name="Rodrigues J."/>
            <person name="Thareau V."/>
            <person name="Urrea C.A."/>
            <person name="Wang M."/>
            <person name="Yu Y."/>
            <person name="Zhang M."/>
            <person name="Wing R.A."/>
            <person name="Cregan P.B."/>
            <person name="Rokhsar D.S."/>
            <person name="Jackson S.A."/>
        </authorList>
    </citation>
    <scope>NUCLEOTIDE SEQUENCE [LARGE SCALE GENOMIC DNA]</scope>
    <source>
        <strain evidence="19">cv. G19833</strain>
    </source>
</reference>
<evidence type="ECO:0000256" key="8">
    <source>
        <dbReference type="ARBA" id="ARBA00022946"/>
    </source>
</evidence>
<dbReference type="SUPFAM" id="SSF50249">
    <property type="entry name" value="Nucleic acid-binding proteins"/>
    <property type="match status" value="2"/>
</dbReference>
<evidence type="ECO:0000256" key="12">
    <source>
        <dbReference type="ARBA" id="ARBA00065253"/>
    </source>
</evidence>
<dbReference type="OMA" id="MQVAAYP"/>
<evidence type="ECO:0000256" key="5">
    <source>
        <dbReference type="ARBA" id="ARBA00022737"/>
    </source>
</evidence>
<comment type="function">
    <text evidence="9 14 15">Associates with the EF-Tu.GDP complex and induces the exchange of GDP to GTP. It remains bound to the aminoacyl-tRNA.EF-Tu.GTP complex up to the GTP hydrolysis stage on the ribosome.</text>
</comment>
<feature type="compositionally biased region" description="Basic and acidic residues" evidence="16">
    <location>
        <begin position="130"/>
        <end position="141"/>
    </location>
</feature>
<dbReference type="InterPro" id="IPR018101">
    <property type="entry name" value="Transl_elong_Ts_CS"/>
</dbReference>
<comment type="subunit">
    <text evidence="12">Component of the chloroplast ribosome 70S subunit, and at low levels, present in polysomes.</text>
</comment>
<dbReference type="NCBIfam" id="TIGR00116">
    <property type="entry name" value="tsf"/>
    <property type="match status" value="3"/>
</dbReference>
<keyword evidence="8" id="KW-0809">Transit peptide</keyword>
<dbReference type="GO" id="GO:0005739">
    <property type="term" value="C:mitochondrion"/>
    <property type="evidence" value="ECO:0007669"/>
    <property type="project" value="UniProtKB-SubCell"/>
</dbReference>
<keyword evidence="14" id="KW-0496">Mitochondrion</keyword>
<evidence type="ECO:0000256" key="10">
    <source>
        <dbReference type="ARBA" id="ARBA00056139"/>
    </source>
</evidence>
<evidence type="ECO:0000256" key="11">
    <source>
        <dbReference type="ARBA" id="ARBA00063456"/>
    </source>
</evidence>
<evidence type="ECO:0000313" key="18">
    <source>
        <dbReference type="EMBL" id="ESW24873.1"/>
    </source>
</evidence>
<dbReference type="InterPro" id="IPR036402">
    <property type="entry name" value="EF-Ts_dimer_sf"/>
</dbReference>
<feature type="region of interest" description="Disordered" evidence="16">
    <location>
        <begin position="584"/>
        <end position="689"/>
    </location>
</feature>
<dbReference type="InterPro" id="IPR012340">
    <property type="entry name" value="NA-bd_OB-fold"/>
</dbReference>
<proteinExistence type="inferred from homology"/>
<evidence type="ECO:0000256" key="13">
    <source>
        <dbReference type="ARBA" id="ARBA00065880"/>
    </source>
</evidence>
<evidence type="ECO:0000256" key="7">
    <source>
        <dbReference type="ARBA" id="ARBA00022917"/>
    </source>
</evidence>
<gene>
    <name evidence="14" type="primary">EFTS</name>
    <name evidence="18" type="ORF">PHAVU_004G168100g</name>
</gene>
<evidence type="ECO:0000256" key="15">
    <source>
        <dbReference type="RuleBase" id="RU000642"/>
    </source>
</evidence>
<feature type="compositionally biased region" description="Low complexity" evidence="16">
    <location>
        <begin position="98"/>
        <end position="109"/>
    </location>
</feature>
<dbReference type="GO" id="GO:0009507">
    <property type="term" value="C:chloroplast"/>
    <property type="evidence" value="ECO:0007669"/>
    <property type="project" value="UniProtKB-SubCell"/>
</dbReference>
<dbReference type="FunFam" id="1.10.8.10:FF:000001">
    <property type="entry name" value="Elongation factor Ts"/>
    <property type="match status" value="2"/>
</dbReference>
<feature type="region of interest" description="Disordered" evidence="16">
    <location>
        <begin position="71"/>
        <end position="144"/>
    </location>
</feature>
<feature type="region of interest" description="Disordered" evidence="16">
    <location>
        <begin position="900"/>
        <end position="923"/>
    </location>
</feature>
<dbReference type="AlphaFoldDB" id="V7C675"/>
<dbReference type="SUPFAM" id="SSF46934">
    <property type="entry name" value="UBA-like"/>
    <property type="match status" value="2"/>
</dbReference>
<comment type="similarity">
    <text evidence="2 14 15">Belongs to the EF-Ts family.</text>
</comment>
<keyword evidence="19" id="KW-1185">Reference proteome</keyword>
<feature type="compositionally biased region" description="Polar residues" evidence="16">
    <location>
        <begin position="557"/>
        <end position="567"/>
    </location>
</feature>
<dbReference type="PANTHER" id="PTHR11741">
    <property type="entry name" value="ELONGATION FACTOR TS"/>
    <property type="match status" value="1"/>
</dbReference>
<dbReference type="InterPro" id="IPR009060">
    <property type="entry name" value="UBA-like_sf"/>
</dbReference>